<dbReference type="InterPro" id="IPR000178">
    <property type="entry name" value="TF_IF2_bacterial-like"/>
</dbReference>
<dbReference type="InterPro" id="IPR005225">
    <property type="entry name" value="Small_GTP-bd"/>
</dbReference>
<evidence type="ECO:0000256" key="12">
    <source>
        <dbReference type="SAM" id="MobiDB-lite"/>
    </source>
</evidence>
<feature type="domain" description="Tr-type G" evidence="13">
    <location>
        <begin position="158"/>
        <end position="332"/>
    </location>
</feature>
<evidence type="ECO:0000256" key="5">
    <source>
        <dbReference type="ARBA" id="ARBA00022917"/>
    </source>
</evidence>
<keyword evidence="15" id="KW-1185">Reference proteome</keyword>
<evidence type="ECO:0000256" key="9">
    <source>
        <dbReference type="ARBA" id="ARBA00025162"/>
    </source>
</evidence>
<evidence type="ECO:0000256" key="4">
    <source>
        <dbReference type="ARBA" id="ARBA00022741"/>
    </source>
</evidence>
<feature type="region of interest" description="Disordered" evidence="12">
    <location>
        <begin position="135"/>
        <end position="154"/>
    </location>
</feature>
<evidence type="ECO:0000259" key="13">
    <source>
        <dbReference type="PROSITE" id="PS51722"/>
    </source>
</evidence>
<dbReference type="SUPFAM" id="SSF52156">
    <property type="entry name" value="Initiation factor IF2/eIF5b, domain 3"/>
    <property type="match status" value="1"/>
</dbReference>
<feature type="coiled-coil region" evidence="11">
    <location>
        <begin position="423"/>
        <end position="453"/>
    </location>
</feature>
<dbReference type="InterPro" id="IPR015760">
    <property type="entry name" value="TIF_IF2"/>
</dbReference>
<dbReference type="GO" id="GO:0003743">
    <property type="term" value="F:translation initiation factor activity"/>
    <property type="evidence" value="ECO:0007669"/>
    <property type="project" value="UniProtKB-KW"/>
</dbReference>
<evidence type="ECO:0000256" key="3">
    <source>
        <dbReference type="ARBA" id="ARBA00022540"/>
    </source>
</evidence>
<dbReference type="Gene3D" id="3.40.50.300">
    <property type="entry name" value="P-loop containing nucleotide triphosphate hydrolases"/>
    <property type="match status" value="1"/>
</dbReference>
<dbReference type="FunFam" id="3.40.50.300:FF:000019">
    <property type="entry name" value="Translation initiation factor IF-2"/>
    <property type="match status" value="1"/>
</dbReference>
<dbReference type="SUPFAM" id="SSF52540">
    <property type="entry name" value="P-loop containing nucleoside triphosphate hydrolases"/>
    <property type="match status" value="1"/>
</dbReference>
<dbReference type="NCBIfam" id="TIGR00231">
    <property type="entry name" value="small_GTP"/>
    <property type="match status" value="1"/>
</dbReference>
<dbReference type="InterPro" id="IPR027417">
    <property type="entry name" value="P-loop_NTPase"/>
</dbReference>
<evidence type="ECO:0000256" key="7">
    <source>
        <dbReference type="ARBA" id="ARBA00023128"/>
    </source>
</evidence>
<dbReference type="GO" id="GO:0003924">
    <property type="term" value="F:GTPase activity"/>
    <property type="evidence" value="ECO:0007669"/>
    <property type="project" value="InterPro"/>
</dbReference>
<keyword evidence="8" id="KW-0342">GTP-binding</keyword>
<dbReference type="Pfam" id="PF00009">
    <property type="entry name" value="GTP_EFTU"/>
    <property type="match status" value="1"/>
</dbReference>
<dbReference type="SUPFAM" id="SSF50447">
    <property type="entry name" value="Translation proteins"/>
    <property type="match status" value="2"/>
</dbReference>
<dbReference type="CDD" id="cd03702">
    <property type="entry name" value="IF2_mtIF2_II"/>
    <property type="match status" value="1"/>
</dbReference>
<evidence type="ECO:0000256" key="10">
    <source>
        <dbReference type="ARBA" id="ARBA00044200"/>
    </source>
</evidence>
<dbReference type="AlphaFoldDB" id="A0AA88L2P7"/>
<accession>A0AA88L2P7</accession>
<dbReference type="InterPro" id="IPR044145">
    <property type="entry name" value="IF2_II"/>
</dbReference>
<evidence type="ECO:0000256" key="8">
    <source>
        <dbReference type="ARBA" id="ARBA00023134"/>
    </source>
</evidence>
<dbReference type="Pfam" id="PF11987">
    <property type="entry name" value="IF-2"/>
    <property type="match status" value="1"/>
</dbReference>
<gene>
    <name evidence="14" type="ORF">QYM36_015833</name>
</gene>
<evidence type="ECO:0000313" key="15">
    <source>
        <dbReference type="Proteomes" id="UP001187531"/>
    </source>
</evidence>
<dbReference type="PANTHER" id="PTHR43381:SF20">
    <property type="entry name" value="TRANSLATION INITIATION FACTOR IF-2, MITOCHONDRIAL"/>
    <property type="match status" value="1"/>
</dbReference>
<comment type="function">
    <text evidence="9">One of the essential components for the initiation of protein synthesis. Protects formylmethionyl-tRNA from spontaneous hydrolysis and promotes its binding to the 30S ribosomal subunits. Also involved in the hydrolysis of GTP during the formation of the 70S ribosomal complex.</text>
</comment>
<evidence type="ECO:0000256" key="2">
    <source>
        <dbReference type="ARBA" id="ARBA00007733"/>
    </source>
</evidence>
<dbReference type="CDD" id="cd01887">
    <property type="entry name" value="IF2_eIF5B"/>
    <property type="match status" value="1"/>
</dbReference>
<dbReference type="GO" id="GO:0005525">
    <property type="term" value="F:GTP binding"/>
    <property type="evidence" value="ECO:0007669"/>
    <property type="project" value="UniProtKB-KW"/>
</dbReference>
<organism evidence="14 15">
    <name type="scientific">Artemia franciscana</name>
    <name type="common">Brine shrimp</name>
    <name type="synonym">Artemia sanfranciscana</name>
    <dbReference type="NCBI Taxonomy" id="6661"/>
    <lineage>
        <taxon>Eukaryota</taxon>
        <taxon>Metazoa</taxon>
        <taxon>Ecdysozoa</taxon>
        <taxon>Arthropoda</taxon>
        <taxon>Crustacea</taxon>
        <taxon>Branchiopoda</taxon>
        <taxon>Anostraca</taxon>
        <taxon>Artemiidae</taxon>
        <taxon>Artemia</taxon>
    </lineage>
</organism>
<keyword evidence="11" id="KW-0175">Coiled coil</keyword>
<reference evidence="14" key="1">
    <citation type="submission" date="2023-07" db="EMBL/GenBank/DDBJ databases">
        <title>Chromosome-level genome assembly of Artemia franciscana.</title>
        <authorList>
            <person name="Jo E."/>
        </authorList>
    </citation>
    <scope>NUCLEOTIDE SEQUENCE</scope>
    <source>
        <tissue evidence="14">Whole body</tissue>
    </source>
</reference>
<dbReference type="EMBL" id="JAVRJZ010000020">
    <property type="protein sequence ID" value="KAK2705570.1"/>
    <property type="molecule type" value="Genomic_DNA"/>
</dbReference>
<proteinExistence type="inferred from homology"/>
<evidence type="ECO:0000256" key="6">
    <source>
        <dbReference type="ARBA" id="ARBA00022946"/>
    </source>
</evidence>
<dbReference type="FunFam" id="2.40.30.10:FF:000007">
    <property type="entry name" value="Translation initiation factor IF-2"/>
    <property type="match status" value="1"/>
</dbReference>
<comment type="subcellular location">
    <subcellularLocation>
        <location evidence="1">Mitochondrion</location>
    </subcellularLocation>
</comment>
<evidence type="ECO:0000313" key="14">
    <source>
        <dbReference type="EMBL" id="KAK2705570.1"/>
    </source>
</evidence>
<dbReference type="PANTHER" id="PTHR43381">
    <property type="entry name" value="TRANSLATION INITIATION FACTOR IF-2-RELATED"/>
    <property type="match status" value="1"/>
</dbReference>
<evidence type="ECO:0000256" key="11">
    <source>
        <dbReference type="SAM" id="Coils"/>
    </source>
</evidence>
<keyword evidence="4" id="KW-0547">Nucleotide-binding</keyword>
<keyword evidence="5" id="KW-0648">Protein biosynthesis</keyword>
<dbReference type="InterPro" id="IPR000795">
    <property type="entry name" value="T_Tr_GTP-bd_dom"/>
</dbReference>
<dbReference type="FunFam" id="3.40.50.10050:FF:000001">
    <property type="entry name" value="Translation initiation factor IF-2"/>
    <property type="match status" value="1"/>
</dbReference>
<keyword evidence="7" id="KW-0496">Mitochondrion</keyword>
<dbReference type="Gene3D" id="2.40.30.10">
    <property type="entry name" value="Translation factors"/>
    <property type="match status" value="2"/>
</dbReference>
<dbReference type="FunFam" id="2.40.30.10:FF:000008">
    <property type="entry name" value="Translation initiation factor IF-2"/>
    <property type="match status" value="1"/>
</dbReference>
<keyword evidence="3" id="KW-0396">Initiation factor</keyword>
<dbReference type="PROSITE" id="PS51722">
    <property type="entry name" value="G_TR_2"/>
    <property type="match status" value="1"/>
</dbReference>
<name>A0AA88L2P7_ARTSF</name>
<dbReference type="Gene3D" id="3.40.50.10050">
    <property type="entry name" value="Translation initiation factor IF- 2, domain 3"/>
    <property type="match status" value="1"/>
</dbReference>
<dbReference type="HAMAP" id="MF_00100_B">
    <property type="entry name" value="IF_2_B"/>
    <property type="match status" value="1"/>
</dbReference>
<dbReference type="Proteomes" id="UP001187531">
    <property type="component" value="Unassembled WGS sequence"/>
</dbReference>
<protein>
    <recommendedName>
        <fullName evidence="10">Translation initiation factor IF-2, mitochondrial</fullName>
    </recommendedName>
</protein>
<dbReference type="GO" id="GO:0005739">
    <property type="term" value="C:mitochondrion"/>
    <property type="evidence" value="ECO:0007669"/>
    <property type="project" value="UniProtKB-SubCell"/>
</dbReference>
<evidence type="ECO:0000256" key="1">
    <source>
        <dbReference type="ARBA" id="ARBA00004173"/>
    </source>
</evidence>
<sequence length="702" mass="78061">MNISNVLCTRLFFSKIALFTSVQLSKQAKIPRCSFCLSSSLHRKPNKAKDYKVTKKIAKPKAKPDKLATVWKSMTVKELATAIGTDPDNVFEAMLLSKLNTDRYYKLSSKIDDMAVITKVVQNCGRRPQIVANPTLKESEEDKDAYRRPPPDPSCLVKRPPVVTVMGHVDHGKTTLLDALRHTNVVASEFGGITQHIGAFSVKLSSGNQVTFLDTPGHAAFSSMRERGANVTDIVVLVVAADDGVMDQTKESIKYARQANVPIVVAINKIDRPGADVEMTKDALLANGIQLEDRGGDTIAVPISALKRIGLEALVESIVLQAELLEVSADPKGPVEGVVVECQADLNRGILSTLLIQRGTLKKGAWLVAGTAYGKIKGMLNDQRSSIETASPATPVEVFGWKDMPSVGDLVLEVESEKRAREVVEYRQKKLELEKMKDDLKAIKEKEDEHMKEYGEILKQRREIGWFHVRYALAKKRRELTKKDVEFEAPRVSIVVKGDVEGSIEAILNIISSYYSNECELDLIHFGVGPVTDNDVKLAEPYNGIIYAFNVTVPTSVSSTAASSNVQIRLHNVIYKMFDDLKEEINSKMPPKDEEQILGQADVIQEFVITEGKKKIPVAGCRCTKGILKKDAQYRLKRGEEYIFDGKLTSMRHLKNEVDQIKKDVDCGLRLSDTQIRVQHGDVLECYQLVKVPQKVDWDPGF</sequence>
<comment type="similarity">
    <text evidence="2">Belongs to the TRAFAC class translation factor GTPase superfamily. Classic translation factor GTPase family. IF-2 subfamily.</text>
</comment>
<dbReference type="InterPro" id="IPR023115">
    <property type="entry name" value="TIF_IF2_dom3"/>
</dbReference>
<comment type="caution">
    <text evidence="14">The sequence shown here is derived from an EMBL/GenBank/DDBJ whole genome shotgun (WGS) entry which is preliminary data.</text>
</comment>
<keyword evidence="6" id="KW-0809">Transit peptide</keyword>
<dbReference type="InterPro" id="IPR009000">
    <property type="entry name" value="Transl_B-barrel_sf"/>
</dbReference>
<dbReference type="InterPro" id="IPR053905">
    <property type="entry name" value="EF-G-like_DII"/>
</dbReference>
<feature type="compositionally biased region" description="Basic and acidic residues" evidence="12">
    <location>
        <begin position="137"/>
        <end position="150"/>
    </location>
</feature>
<dbReference type="Pfam" id="PF22042">
    <property type="entry name" value="EF-G_D2"/>
    <property type="match status" value="1"/>
</dbReference>
<dbReference type="InterPro" id="IPR036925">
    <property type="entry name" value="TIF_IF2_dom3_sf"/>
</dbReference>